<dbReference type="Proteomes" id="UP000002051">
    <property type="component" value="Chromosome 5"/>
</dbReference>
<evidence type="ECO:0000313" key="2">
    <source>
        <dbReference type="EnsemblPlants" id="AES96827"/>
    </source>
</evidence>
<dbReference type="EnsemblPlants" id="AES96827">
    <property type="protein sequence ID" value="AES96827"/>
    <property type="gene ID" value="MTR_5g041960"/>
</dbReference>
<accession>G7JWF5</accession>
<name>G7JWF5_MEDTR</name>
<reference evidence="1 3" key="1">
    <citation type="journal article" date="2011" name="Nature">
        <title>The Medicago genome provides insight into the evolution of rhizobial symbioses.</title>
        <authorList>
            <person name="Young N.D."/>
            <person name="Debelle F."/>
            <person name="Oldroyd G.E."/>
            <person name="Geurts R."/>
            <person name="Cannon S.B."/>
            <person name="Udvardi M.K."/>
            <person name="Benedito V.A."/>
            <person name="Mayer K.F."/>
            <person name="Gouzy J."/>
            <person name="Schoof H."/>
            <person name="Van de Peer Y."/>
            <person name="Proost S."/>
            <person name="Cook D.R."/>
            <person name="Meyers B.C."/>
            <person name="Spannagl M."/>
            <person name="Cheung F."/>
            <person name="De Mita S."/>
            <person name="Krishnakumar V."/>
            <person name="Gundlach H."/>
            <person name="Zhou S."/>
            <person name="Mudge J."/>
            <person name="Bharti A.K."/>
            <person name="Murray J.D."/>
            <person name="Naoumkina M.A."/>
            <person name="Rosen B."/>
            <person name="Silverstein K.A."/>
            <person name="Tang H."/>
            <person name="Rombauts S."/>
            <person name="Zhao P.X."/>
            <person name="Zhou P."/>
            <person name="Barbe V."/>
            <person name="Bardou P."/>
            <person name="Bechner M."/>
            <person name="Bellec A."/>
            <person name="Berger A."/>
            <person name="Berges H."/>
            <person name="Bidwell S."/>
            <person name="Bisseling T."/>
            <person name="Choisne N."/>
            <person name="Couloux A."/>
            <person name="Denny R."/>
            <person name="Deshpande S."/>
            <person name="Dai X."/>
            <person name="Doyle J.J."/>
            <person name="Dudez A.M."/>
            <person name="Farmer A.D."/>
            <person name="Fouteau S."/>
            <person name="Franken C."/>
            <person name="Gibelin C."/>
            <person name="Gish J."/>
            <person name="Goldstein S."/>
            <person name="Gonzalez A.J."/>
            <person name="Green P.J."/>
            <person name="Hallab A."/>
            <person name="Hartog M."/>
            <person name="Hua A."/>
            <person name="Humphray S.J."/>
            <person name="Jeong D.H."/>
            <person name="Jing Y."/>
            <person name="Jocker A."/>
            <person name="Kenton S.M."/>
            <person name="Kim D.J."/>
            <person name="Klee K."/>
            <person name="Lai H."/>
            <person name="Lang C."/>
            <person name="Lin S."/>
            <person name="Macmil S.L."/>
            <person name="Magdelenat G."/>
            <person name="Matthews L."/>
            <person name="McCorrison J."/>
            <person name="Monaghan E.L."/>
            <person name="Mun J.H."/>
            <person name="Najar F.Z."/>
            <person name="Nicholson C."/>
            <person name="Noirot C."/>
            <person name="O'Bleness M."/>
            <person name="Paule C.R."/>
            <person name="Poulain J."/>
            <person name="Prion F."/>
            <person name="Qin B."/>
            <person name="Qu C."/>
            <person name="Retzel E.F."/>
            <person name="Riddle C."/>
            <person name="Sallet E."/>
            <person name="Samain S."/>
            <person name="Samson N."/>
            <person name="Sanders I."/>
            <person name="Saurat O."/>
            <person name="Scarpelli C."/>
            <person name="Schiex T."/>
            <person name="Segurens B."/>
            <person name="Severin A.J."/>
            <person name="Sherrier D.J."/>
            <person name="Shi R."/>
            <person name="Sims S."/>
            <person name="Singer S.R."/>
            <person name="Sinharoy S."/>
            <person name="Sterck L."/>
            <person name="Viollet A."/>
            <person name="Wang B.B."/>
            <person name="Wang K."/>
            <person name="Wang M."/>
            <person name="Wang X."/>
            <person name="Warfsmann J."/>
            <person name="Weissenbach J."/>
            <person name="White D.D."/>
            <person name="White J.D."/>
            <person name="Wiley G.B."/>
            <person name="Wincker P."/>
            <person name="Xing Y."/>
            <person name="Yang L."/>
            <person name="Yao Z."/>
            <person name="Ying F."/>
            <person name="Zhai J."/>
            <person name="Zhou L."/>
            <person name="Zuber A."/>
            <person name="Denarie J."/>
            <person name="Dixon R.A."/>
            <person name="May G.D."/>
            <person name="Schwartz D.C."/>
            <person name="Rogers J."/>
            <person name="Quetier F."/>
            <person name="Town C.D."/>
            <person name="Roe B.A."/>
        </authorList>
    </citation>
    <scope>NUCLEOTIDE SEQUENCE [LARGE SCALE GENOMIC DNA]</scope>
    <source>
        <strain evidence="1">A17</strain>
        <strain evidence="2 3">cv. Jemalong A17</strain>
    </source>
</reference>
<gene>
    <name evidence="1" type="ordered locus">MTR_5g041960</name>
</gene>
<dbReference type="HOGENOM" id="CLU_2779693_0_0_1"/>
<organism evidence="1 3">
    <name type="scientific">Medicago truncatula</name>
    <name type="common">Barrel medic</name>
    <name type="synonym">Medicago tribuloides</name>
    <dbReference type="NCBI Taxonomy" id="3880"/>
    <lineage>
        <taxon>Eukaryota</taxon>
        <taxon>Viridiplantae</taxon>
        <taxon>Streptophyta</taxon>
        <taxon>Embryophyta</taxon>
        <taxon>Tracheophyta</taxon>
        <taxon>Spermatophyta</taxon>
        <taxon>Magnoliopsida</taxon>
        <taxon>eudicotyledons</taxon>
        <taxon>Gunneridae</taxon>
        <taxon>Pentapetalae</taxon>
        <taxon>rosids</taxon>
        <taxon>fabids</taxon>
        <taxon>Fabales</taxon>
        <taxon>Fabaceae</taxon>
        <taxon>Papilionoideae</taxon>
        <taxon>50 kb inversion clade</taxon>
        <taxon>NPAAA clade</taxon>
        <taxon>Hologalegina</taxon>
        <taxon>IRL clade</taxon>
        <taxon>Trifolieae</taxon>
        <taxon>Medicago</taxon>
    </lineage>
</organism>
<dbReference type="PaxDb" id="3880-AES96827"/>
<evidence type="ECO:0000313" key="3">
    <source>
        <dbReference type="Proteomes" id="UP000002051"/>
    </source>
</evidence>
<keyword evidence="3" id="KW-1185">Reference proteome</keyword>
<dbReference type="EMBL" id="CM001221">
    <property type="protein sequence ID" value="AES96827.1"/>
    <property type="molecule type" value="Genomic_DNA"/>
</dbReference>
<evidence type="ECO:0000313" key="1">
    <source>
        <dbReference type="EMBL" id="AES96827.1"/>
    </source>
</evidence>
<sequence length="69" mass="8035">MCDQETLVLNVDDNSFNNQGKVRFEGIVHKYDEDFQFCFYESIGWSNMLHTKIPTIFVSLKLCDGKLVL</sequence>
<reference evidence="2" key="3">
    <citation type="submission" date="2015-04" db="UniProtKB">
        <authorList>
            <consortium name="EnsemblPlants"/>
        </authorList>
    </citation>
    <scope>IDENTIFICATION</scope>
    <source>
        <strain evidence="2">cv. Jemalong A17</strain>
    </source>
</reference>
<protein>
    <submittedName>
        <fullName evidence="1 2">Uncharacterized protein</fullName>
    </submittedName>
</protein>
<reference evidence="1 3" key="2">
    <citation type="journal article" date="2014" name="BMC Genomics">
        <title>An improved genome release (version Mt4.0) for the model legume Medicago truncatula.</title>
        <authorList>
            <person name="Tang H."/>
            <person name="Krishnakumar V."/>
            <person name="Bidwell S."/>
            <person name="Rosen B."/>
            <person name="Chan A."/>
            <person name="Zhou S."/>
            <person name="Gentzbittel L."/>
            <person name="Childs K.L."/>
            <person name="Yandell M."/>
            <person name="Gundlach H."/>
            <person name="Mayer K.F."/>
            <person name="Schwartz D.C."/>
            <person name="Town C.D."/>
        </authorList>
    </citation>
    <scope>GENOME REANNOTATION</scope>
    <source>
        <strain evidence="2 3">cv. Jemalong A17</strain>
    </source>
</reference>
<proteinExistence type="predicted"/>
<dbReference type="AlphaFoldDB" id="G7JWF5"/>